<evidence type="ECO:0000313" key="2">
    <source>
        <dbReference type="Proteomes" id="UP000033651"/>
    </source>
</evidence>
<accession>A0A0F3L1F6</accession>
<reference evidence="1 2" key="1">
    <citation type="submission" date="2015-03" db="EMBL/GenBank/DDBJ databases">
        <title>Draft genome sequence of Luteibacter yeojuensis strain SU11.</title>
        <authorList>
            <person name="Sulaiman J."/>
            <person name="Priya K."/>
            <person name="Chan K.-G."/>
        </authorList>
    </citation>
    <scope>NUCLEOTIDE SEQUENCE [LARGE SCALE GENOMIC DNA]</scope>
    <source>
        <strain evidence="1 2">SU11</strain>
    </source>
</reference>
<keyword evidence="2" id="KW-1185">Reference proteome</keyword>
<dbReference type="OrthoDB" id="9889275at2"/>
<dbReference type="EMBL" id="JZRB01000001">
    <property type="protein sequence ID" value="KJV37375.1"/>
    <property type="molecule type" value="Genomic_DNA"/>
</dbReference>
<proteinExistence type="predicted"/>
<dbReference type="PATRIC" id="fig|345309.4.peg.158"/>
<protein>
    <submittedName>
        <fullName evidence="1">Uncharacterized protein</fullName>
    </submittedName>
</protein>
<dbReference type="RefSeq" id="WP_045827614.1">
    <property type="nucleotide sequence ID" value="NZ_JZRB01000001.1"/>
</dbReference>
<dbReference type="Proteomes" id="UP000033651">
    <property type="component" value="Unassembled WGS sequence"/>
</dbReference>
<dbReference type="AlphaFoldDB" id="A0A0F3L1F6"/>
<evidence type="ECO:0000313" key="1">
    <source>
        <dbReference type="EMBL" id="KJV37375.1"/>
    </source>
</evidence>
<comment type="caution">
    <text evidence="1">The sequence shown here is derived from an EMBL/GenBank/DDBJ whole genome shotgun (WGS) entry which is preliminary data.</text>
</comment>
<sequence>MSWTIAFAELPHAAASVGRVDRIHATVAARDEQATVDIITSYPTLRPHLAVDADEVTAAG</sequence>
<gene>
    <name evidence="1" type="ORF">VI08_00770</name>
</gene>
<name>A0A0F3L1F6_9GAMM</name>
<organism evidence="1 2">
    <name type="scientific">Luteibacter yeojuensis</name>
    <dbReference type="NCBI Taxonomy" id="345309"/>
    <lineage>
        <taxon>Bacteria</taxon>
        <taxon>Pseudomonadati</taxon>
        <taxon>Pseudomonadota</taxon>
        <taxon>Gammaproteobacteria</taxon>
        <taxon>Lysobacterales</taxon>
        <taxon>Rhodanobacteraceae</taxon>
        <taxon>Luteibacter</taxon>
    </lineage>
</organism>